<organism evidence="2 3">
    <name type="scientific">Bursaphelenchus xylophilus</name>
    <name type="common">Pinewood nematode worm</name>
    <name type="synonym">Aphelenchoides xylophilus</name>
    <dbReference type="NCBI Taxonomy" id="6326"/>
    <lineage>
        <taxon>Eukaryota</taxon>
        <taxon>Metazoa</taxon>
        <taxon>Ecdysozoa</taxon>
        <taxon>Nematoda</taxon>
        <taxon>Chromadorea</taxon>
        <taxon>Rhabditida</taxon>
        <taxon>Tylenchina</taxon>
        <taxon>Tylenchomorpha</taxon>
        <taxon>Aphelenchoidea</taxon>
        <taxon>Aphelenchoididae</taxon>
        <taxon>Bursaphelenchus</taxon>
    </lineage>
</organism>
<dbReference type="AlphaFoldDB" id="A0A1I7SIZ9"/>
<reference evidence="3" key="1">
    <citation type="submission" date="2016-11" db="UniProtKB">
        <authorList>
            <consortium name="WormBaseParasite"/>
        </authorList>
    </citation>
    <scope>IDENTIFICATION</scope>
</reference>
<accession>A0A1I7SIZ9</accession>
<proteinExistence type="predicted"/>
<evidence type="ECO:0000313" key="3">
    <source>
        <dbReference type="WBParaSite" id="BXY_1302200.1"/>
    </source>
</evidence>
<evidence type="ECO:0000256" key="1">
    <source>
        <dbReference type="SAM" id="MobiDB-lite"/>
    </source>
</evidence>
<dbReference type="WBParaSite" id="BXY_1302200.1">
    <property type="protein sequence ID" value="BXY_1302200.1"/>
    <property type="gene ID" value="BXY_1302200"/>
</dbReference>
<feature type="region of interest" description="Disordered" evidence="1">
    <location>
        <begin position="1"/>
        <end position="40"/>
    </location>
</feature>
<evidence type="ECO:0000313" key="2">
    <source>
        <dbReference type="Proteomes" id="UP000095284"/>
    </source>
</evidence>
<name>A0A1I7SIZ9_BURXY</name>
<sequence length="40" mass="4478">MPGGVKGSDSAPFLDLETRSTARSRRMPDRLASRCDREVR</sequence>
<feature type="compositionally biased region" description="Basic and acidic residues" evidence="1">
    <location>
        <begin position="16"/>
        <end position="40"/>
    </location>
</feature>
<protein>
    <submittedName>
        <fullName evidence="3">Uncharacterized protein</fullName>
    </submittedName>
</protein>
<dbReference type="Proteomes" id="UP000095284">
    <property type="component" value="Unplaced"/>
</dbReference>